<dbReference type="RefSeq" id="WP_157307682.1">
    <property type="nucleotide sequence ID" value="NZ_WRXN01000008.1"/>
</dbReference>
<keyword evidence="2" id="KW-1185">Reference proteome</keyword>
<proteinExistence type="predicted"/>
<protein>
    <submittedName>
        <fullName evidence="1">Uncharacterized protein</fullName>
    </submittedName>
</protein>
<evidence type="ECO:0000313" key="2">
    <source>
        <dbReference type="Proteomes" id="UP000461730"/>
    </source>
</evidence>
<organism evidence="1 2">
    <name type="scientific">Chitinophaga tropicalis</name>
    <dbReference type="NCBI Taxonomy" id="2683588"/>
    <lineage>
        <taxon>Bacteria</taxon>
        <taxon>Pseudomonadati</taxon>
        <taxon>Bacteroidota</taxon>
        <taxon>Chitinophagia</taxon>
        <taxon>Chitinophagales</taxon>
        <taxon>Chitinophagaceae</taxon>
        <taxon>Chitinophaga</taxon>
    </lineage>
</organism>
<accession>A0A7K1U8A8</accession>
<evidence type="ECO:0000313" key="1">
    <source>
        <dbReference type="EMBL" id="MVT10235.1"/>
    </source>
</evidence>
<gene>
    <name evidence="1" type="ORF">GO493_18330</name>
</gene>
<dbReference type="EMBL" id="WRXN01000008">
    <property type="protein sequence ID" value="MVT10235.1"/>
    <property type="molecule type" value="Genomic_DNA"/>
</dbReference>
<reference evidence="1 2" key="1">
    <citation type="submission" date="2019-12" db="EMBL/GenBank/DDBJ databases">
        <title>Chitinophaga sp. strain ysch24 (GDMCC 1.1355), whole genome shotgun sequence.</title>
        <authorList>
            <person name="Zhang X."/>
        </authorList>
    </citation>
    <scope>NUCLEOTIDE SEQUENCE [LARGE SCALE GENOMIC DNA]</scope>
    <source>
        <strain evidence="2">ysch24</strain>
    </source>
</reference>
<name>A0A7K1U8A8_9BACT</name>
<sequence>MANDIYMPMWPGPVVMVPMITDILLIGKPDYFSDTTWSGTKDNYYKLWMQMDGDEPSPFNEAPCPLPGAHLMWTLPYTLRKGEQSDNASDGTDVNFPLAPNRWLITRFRYQVQDSDPTQGAPEVSAVIVQSDMLFSIEDLSPEQLDNGPSQYPVPEDLDFPVKGIGVNTDLASFDGKAMPARPFVKAVGPGDVSWSVAYDNVKNVFSLHDDLGPDIARYNYSIIGWYDNPENDILINLPTDSDEAWQQGIAALAEWGVGDSVADVQEAVQAWELWQQQHGLTGSWDPSKIDLPQQAKDAIIAWHNWQQQHGITDTMPPLPKQTLCHSQACIFWQGDGHAYGTGVPNKGDGGELIFPDVAIGNNAVEAIATYMANMVVNERSQGSEDIPIIERALEAFQKDLLADLEADPVKVETAIHNDRFELFYGGQIWVVVRPESSKEDILGTGGQQSIPLTPQETEALIALNRQQMGVNELVGLIQTQRQELFMLSIKQNLLKRQDPPSVKEKVSQSITAIKSSLAGNINNYNQQVVAVKSAADALKATLGDDYVLKAIDMPASAQPTDPVIMISGGQLDTKLTAPGQYSEDEQLFVRFTGQNITGIEVSYTMGGDTKTYTLGAADILSKAQMPAWNAIPKEAMDLWIESVLLDPDSCTFLASLYFMRRGVTPSPADLAQLAAQIKTQQTSVWNDSEALGFPAQALKEVAGFTGVLPSPIAVSVIVKQPWSPIYMDWSLSWYPTSLDVNGALKDWKLGDIDFEWTGNNIPSSGGLLFYGRTVLNAKTAQVIQTKLSQFEDDPIYNTLPDFVITDLEVVAAKIGKIDILTQSMSGFTKQLATQLISMNTYPDEQSVLQLLGNTDANFKPVTGDADQQTAKPFFPIRSGHFSVTDLWVVDAFGQVMRCKDPGLKLLPKIKWAENLITQSPNYSGDGTIYGQLAPRLAQPTLARMNLLKNDDDNILTNSSDLTNPICGWVMANHLDDSLIIFDADGHNQGSVIKVQKEVTDDHKSDEDHYTIRWDAAPGLNTALGAPPELENAHLQAFVNNLLRTGFDGAGAYNDLIAAIDATLWTAETFKDAASNQAILLGKPLAVVRAEVSLTLGGNPIYNQSWIDTGKYYNQSGVYDPVNPPFMSVPFPLRVGDPLLADNGVIGYFQADDYQTFYAVYDAAQTGKAISMFRSREQRDLRGLADGMQTNNAFESGYVQGGHVIDLSADSSTVKLTMLVDPSGIIPVVPGSLPANTLSLPGGPVSNALMALKSTFRAGPLLLDPLKIKMPTPAEVHGSWGWMARRDVTSWNPEVPIEQYSPLATMEQEDLKLIEGWITLSNANSLENN</sequence>
<comment type="caution">
    <text evidence="1">The sequence shown here is derived from an EMBL/GenBank/DDBJ whole genome shotgun (WGS) entry which is preliminary data.</text>
</comment>
<dbReference type="Proteomes" id="UP000461730">
    <property type="component" value="Unassembled WGS sequence"/>
</dbReference>